<evidence type="ECO:0008006" key="3">
    <source>
        <dbReference type="Google" id="ProtNLM"/>
    </source>
</evidence>
<name>A0ABY7SPP5_9RHOB</name>
<proteinExistence type="predicted"/>
<protein>
    <recommendedName>
        <fullName evidence="3">Lipoprotein</fullName>
    </recommendedName>
</protein>
<evidence type="ECO:0000313" key="2">
    <source>
        <dbReference type="Proteomes" id="UP001219349"/>
    </source>
</evidence>
<evidence type="ECO:0000313" key="1">
    <source>
        <dbReference type="EMBL" id="WCR08969.1"/>
    </source>
</evidence>
<accession>A0ABY7SPP5</accession>
<reference evidence="1 2" key="1">
    <citation type="submission" date="2021-01" db="EMBL/GenBank/DDBJ databases">
        <title>Biogeographic distribution of Paracoccus.</title>
        <authorList>
            <person name="Hollensteiner J."/>
            <person name="Leineberger J."/>
            <person name="Brinkhoff T."/>
            <person name="Daniel R."/>
        </authorList>
    </citation>
    <scope>NUCLEOTIDE SEQUENCE [LARGE SCALE GENOMIC DNA]</scope>
    <source>
        <strain evidence="1 2">KCTC 22803</strain>
    </source>
</reference>
<dbReference type="Proteomes" id="UP001219349">
    <property type="component" value="Chromosome"/>
</dbReference>
<sequence>MMTAFPLLSAMAACGPVPVEQAERSCLRDARYAQSPRGSVAIGAGSGGSYGRVELELSDDFLSGRSPAEAYERCVVSRSGQMPTRRLEDQPGWAG</sequence>
<gene>
    <name evidence="1" type="ORF">JHX87_05175</name>
</gene>
<keyword evidence="2" id="KW-1185">Reference proteome</keyword>
<organism evidence="1 2">
    <name type="scientific">Paracoccus fistulariae</name>
    <dbReference type="NCBI Taxonomy" id="658446"/>
    <lineage>
        <taxon>Bacteria</taxon>
        <taxon>Pseudomonadati</taxon>
        <taxon>Pseudomonadota</taxon>
        <taxon>Alphaproteobacteria</taxon>
        <taxon>Rhodobacterales</taxon>
        <taxon>Paracoccaceae</taxon>
        <taxon>Paracoccus</taxon>
    </lineage>
</organism>
<dbReference type="EMBL" id="CP067136">
    <property type="protein sequence ID" value="WCR08969.1"/>
    <property type="molecule type" value="Genomic_DNA"/>
</dbReference>